<accession>A0A1T4RKQ0</accession>
<reference evidence="1 2" key="1">
    <citation type="submission" date="2017-02" db="EMBL/GenBank/DDBJ databases">
        <authorList>
            <person name="Peterson S.W."/>
        </authorList>
    </citation>
    <scope>NUCLEOTIDE SEQUENCE [LARGE SCALE GENOMIC DNA]</scope>
    <source>
        <strain evidence="1 2">DSM 22335</strain>
    </source>
</reference>
<protein>
    <recommendedName>
        <fullName evidence="3">DUF4249 domain-containing protein</fullName>
    </recommendedName>
</protein>
<keyword evidence="2" id="KW-1185">Reference proteome</keyword>
<name>A0A1T4RKQ0_9BACT</name>
<evidence type="ECO:0000313" key="1">
    <source>
        <dbReference type="EMBL" id="SKA16477.1"/>
    </source>
</evidence>
<dbReference type="Pfam" id="PF14054">
    <property type="entry name" value="DUF4249"/>
    <property type="match status" value="1"/>
</dbReference>
<evidence type="ECO:0000313" key="2">
    <source>
        <dbReference type="Proteomes" id="UP000190888"/>
    </source>
</evidence>
<gene>
    <name evidence="1" type="ORF">SAMN04488132_11322</name>
</gene>
<evidence type="ECO:0008006" key="3">
    <source>
        <dbReference type="Google" id="ProtNLM"/>
    </source>
</evidence>
<dbReference type="PROSITE" id="PS51257">
    <property type="entry name" value="PROKAR_LIPOPROTEIN"/>
    <property type="match status" value="1"/>
</dbReference>
<organism evidence="1 2">
    <name type="scientific">Sediminibacterium ginsengisoli</name>
    <dbReference type="NCBI Taxonomy" id="413434"/>
    <lineage>
        <taxon>Bacteria</taxon>
        <taxon>Pseudomonadati</taxon>
        <taxon>Bacteroidota</taxon>
        <taxon>Chitinophagia</taxon>
        <taxon>Chitinophagales</taxon>
        <taxon>Chitinophagaceae</taxon>
        <taxon>Sediminibacterium</taxon>
    </lineage>
</organism>
<sequence>MRYITSFLIPALALMLFSSCEKVIQVDLQNVAEPRYVIEGIITDKAGANQVLVSQTKNFSDNNSFQGVSGALVTVTDNNGIVTVFAENAKGIYTAPALTGVAGRTYNLKVVVAGKTFTSVSTVQPRIRFDSLFLSEGIIQDRLLPTVRYKDPVGLGNSYQFVLFINGVQQKEFFVRDDTYTDGNVAEAKLRYEKNSDKAPDNDLKKGDLVRVDMLCIDQPVYKYFFSLNNSSLGDNNSASPANPVSNIQGGALGYFSAHTVQTKTITVP</sequence>
<dbReference type="RefSeq" id="WP_245825739.1">
    <property type="nucleotide sequence ID" value="NZ_FUWH01000013.1"/>
</dbReference>
<dbReference type="InterPro" id="IPR025345">
    <property type="entry name" value="DUF4249"/>
</dbReference>
<dbReference type="EMBL" id="FUWH01000013">
    <property type="protein sequence ID" value="SKA16477.1"/>
    <property type="molecule type" value="Genomic_DNA"/>
</dbReference>
<proteinExistence type="predicted"/>
<dbReference type="AlphaFoldDB" id="A0A1T4RKQ0"/>
<dbReference type="STRING" id="413434.SAMN04488132_11322"/>
<dbReference type="Proteomes" id="UP000190888">
    <property type="component" value="Unassembled WGS sequence"/>
</dbReference>